<dbReference type="InterPro" id="IPR011009">
    <property type="entry name" value="Kinase-like_dom_sf"/>
</dbReference>
<evidence type="ECO:0000256" key="4">
    <source>
        <dbReference type="ARBA" id="ARBA00022989"/>
    </source>
</evidence>
<evidence type="ECO:0000313" key="10">
    <source>
        <dbReference type="EMBL" id="CAI9291801.1"/>
    </source>
</evidence>
<dbReference type="InterPro" id="IPR000858">
    <property type="entry name" value="S_locus_glycoprot_dom"/>
</dbReference>
<dbReference type="PANTHER" id="PTHR47974:SF3">
    <property type="entry name" value="RECEPTOR-LIKE SERINE_THREONINE-PROTEIN KINASE"/>
    <property type="match status" value="1"/>
</dbReference>
<dbReference type="InterPro" id="IPR003609">
    <property type="entry name" value="Pan_app"/>
</dbReference>
<evidence type="ECO:0000256" key="1">
    <source>
        <dbReference type="ARBA" id="ARBA00004167"/>
    </source>
</evidence>
<reference evidence="10" key="1">
    <citation type="submission" date="2023-04" db="EMBL/GenBank/DDBJ databases">
        <authorList>
            <person name="Vijverberg K."/>
            <person name="Xiong W."/>
            <person name="Schranz E."/>
        </authorList>
    </citation>
    <scope>NUCLEOTIDE SEQUENCE</scope>
</reference>
<dbReference type="Gene3D" id="3.30.200.20">
    <property type="entry name" value="Phosphorylase Kinase, domain 1"/>
    <property type="match status" value="1"/>
</dbReference>
<evidence type="ECO:0000256" key="5">
    <source>
        <dbReference type="ARBA" id="ARBA00023136"/>
    </source>
</evidence>
<feature type="region of interest" description="Disordered" evidence="7">
    <location>
        <begin position="385"/>
        <end position="414"/>
    </location>
</feature>
<dbReference type="Pfam" id="PF00954">
    <property type="entry name" value="S_locus_glycop"/>
    <property type="match status" value="1"/>
</dbReference>
<dbReference type="SUPFAM" id="SSF56112">
    <property type="entry name" value="Protein kinase-like (PK-like)"/>
    <property type="match status" value="1"/>
</dbReference>
<name>A0AA35ZFR0_LACSI</name>
<organism evidence="10 11">
    <name type="scientific">Lactuca saligna</name>
    <name type="common">Willowleaf lettuce</name>
    <dbReference type="NCBI Taxonomy" id="75948"/>
    <lineage>
        <taxon>Eukaryota</taxon>
        <taxon>Viridiplantae</taxon>
        <taxon>Streptophyta</taxon>
        <taxon>Embryophyta</taxon>
        <taxon>Tracheophyta</taxon>
        <taxon>Spermatophyta</taxon>
        <taxon>Magnoliopsida</taxon>
        <taxon>eudicotyledons</taxon>
        <taxon>Gunneridae</taxon>
        <taxon>Pentapetalae</taxon>
        <taxon>asterids</taxon>
        <taxon>campanulids</taxon>
        <taxon>Asterales</taxon>
        <taxon>Asteraceae</taxon>
        <taxon>Cichorioideae</taxon>
        <taxon>Cichorieae</taxon>
        <taxon>Lactucinae</taxon>
        <taxon>Lactuca</taxon>
    </lineage>
</organism>
<dbReference type="AlphaFoldDB" id="A0AA35ZFR0"/>
<dbReference type="EMBL" id="OX465082">
    <property type="protein sequence ID" value="CAI9291801.1"/>
    <property type="molecule type" value="Genomic_DNA"/>
</dbReference>
<dbReference type="CDD" id="cd01098">
    <property type="entry name" value="PAN_AP_plant"/>
    <property type="match status" value="1"/>
</dbReference>
<feature type="transmembrane region" description="Helical" evidence="8">
    <location>
        <begin position="292"/>
        <end position="316"/>
    </location>
</feature>
<sequence>MTQLVSSRSSTNCSSGFYKLYFDIDSILRLHYEGPESTTVFWPDPGLLPWEARRNQYMYNRSATLDSDGRFNSSDGFGFLSADFGVGPQRMMRIDYDGDMRLYSLIEHQGRTKWEIQWQAVSHSCRIHGICGANSLCIYSSGRRRCTCLHGYKMVNSKDWSSGCEPDFEVCKPDDEAFVELRHVEFYGFDMRYHNNYTLDACKKDCLQDCNCKGFQFGYNDDHGVGTYYCYIKTSLYNGYQMGFYNSMYIKLPKSLVSSFVPKAIEKSSLRCTGGKVTQIIRSYEKKQESKILKFVLVLGCVIGFIEIIVILYFWYKSSKRSVTTSEQVYFPAATAFRKFTYSELKKASRNFSEEIGRGSESVVYKGRLPDNRIAAIKKLKNTNHHNERRISSGDRHNRETKSHESDRNMGLLC</sequence>
<evidence type="ECO:0000256" key="7">
    <source>
        <dbReference type="SAM" id="MobiDB-lite"/>
    </source>
</evidence>
<keyword evidence="3" id="KW-0732">Signal</keyword>
<gene>
    <name evidence="10" type="ORF">LSALG_LOCUS30915</name>
</gene>
<feature type="compositionally biased region" description="Basic and acidic residues" evidence="7">
    <location>
        <begin position="385"/>
        <end position="408"/>
    </location>
</feature>
<keyword evidence="11" id="KW-1185">Reference proteome</keyword>
<comment type="subcellular location">
    <subcellularLocation>
        <location evidence="1">Membrane</location>
        <topology evidence="1">Single-pass membrane protein</topology>
    </subcellularLocation>
</comment>
<evidence type="ECO:0000256" key="6">
    <source>
        <dbReference type="ARBA" id="ARBA00023157"/>
    </source>
</evidence>
<dbReference type="Proteomes" id="UP001177003">
    <property type="component" value="Chromosome 6"/>
</dbReference>
<keyword evidence="4 8" id="KW-1133">Transmembrane helix</keyword>
<keyword evidence="2 8" id="KW-0812">Transmembrane</keyword>
<feature type="domain" description="Apple" evidence="9">
    <location>
        <begin position="171"/>
        <end position="249"/>
    </location>
</feature>
<keyword evidence="6" id="KW-1015">Disulfide bond</keyword>
<keyword evidence="5 8" id="KW-0472">Membrane</keyword>
<dbReference type="PANTHER" id="PTHR47974">
    <property type="entry name" value="OS07G0415500 PROTEIN"/>
    <property type="match status" value="1"/>
</dbReference>
<accession>A0AA35ZFR0</accession>
<proteinExistence type="predicted"/>
<protein>
    <recommendedName>
        <fullName evidence="9">Apple domain-containing protein</fullName>
    </recommendedName>
</protein>
<evidence type="ECO:0000313" key="11">
    <source>
        <dbReference type="Proteomes" id="UP001177003"/>
    </source>
</evidence>
<evidence type="ECO:0000259" key="9">
    <source>
        <dbReference type="PROSITE" id="PS50948"/>
    </source>
</evidence>
<dbReference type="GO" id="GO:0016020">
    <property type="term" value="C:membrane"/>
    <property type="evidence" value="ECO:0007669"/>
    <property type="project" value="UniProtKB-SubCell"/>
</dbReference>
<dbReference type="GO" id="GO:0048544">
    <property type="term" value="P:recognition of pollen"/>
    <property type="evidence" value="ECO:0007669"/>
    <property type="project" value="InterPro"/>
</dbReference>
<evidence type="ECO:0000256" key="2">
    <source>
        <dbReference type="ARBA" id="ARBA00022692"/>
    </source>
</evidence>
<evidence type="ECO:0000256" key="8">
    <source>
        <dbReference type="SAM" id="Phobius"/>
    </source>
</evidence>
<dbReference type="Pfam" id="PF08276">
    <property type="entry name" value="PAN_2"/>
    <property type="match status" value="1"/>
</dbReference>
<evidence type="ECO:0000256" key="3">
    <source>
        <dbReference type="ARBA" id="ARBA00022729"/>
    </source>
</evidence>
<dbReference type="PROSITE" id="PS50948">
    <property type="entry name" value="PAN"/>
    <property type="match status" value="1"/>
</dbReference>